<name>X1HKP7_9ZZZZ</name>
<comment type="caution">
    <text evidence="1">The sequence shown here is derived from an EMBL/GenBank/DDBJ whole genome shotgun (WGS) entry which is preliminary data.</text>
</comment>
<feature type="non-terminal residue" evidence="1">
    <location>
        <position position="1"/>
    </location>
</feature>
<proteinExistence type="predicted"/>
<accession>X1HKP7</accession>
<dbReference type="AlphaFoldDB" id="X1HKP7"/>
<sequence>GLNSPLGVSDYAVGGVADGRTSTGYYKIAPSSPVMKEVRKDEFGEYDYQHTPQVYVTGG</sequence>
<evidence type="ECO:0000313" key="1">
    <source>
        <dbReference type="EMBL" id="GAH57625.1"/>
    </source>
</evidence>
<organism evidence="1">
    <name type="scientific">marine sediment metagenome</name>
    <dbReference type="NCBI Taxonomy" id="412755"/>
    <lineage>
        <taxon>unclassified sequences</taxon>
        <taxon>metagenomes</taxon>
        <taxon>ecological metagenomes</taxon>
    </lineage>
</organism>
<feature type="non-terminal residue" evidence="1">
    <location>
        <position position="59"/>
    </location>
</feature>
<dbReference type="EMBL" id="BARU01016020">
    <property type="protein sequence ID" value="GAH57625.1"/>
    <property type="molecule type" value="Genomic_DNA"/>
</dbReference>
<gene>
    <name evidence="1" type="ORF">S03H2_27063</name>
</gene>
<protein>
    <submittedName>
        <fullName evidence="1">Uncharacterized protein</fullName>
    </submittedName>
</protein>
<reference evidence="1" key="1">
    <citation type="journal article" date="2014" name="Front. Microbiol.">
        <title>High frequency of phylogenetically diverse reductive dehalogenase-homologous genes in deep subseafloor sedimentary metagenomes.</title>
        <authorList>
            <person name="Kawai M."/>
            <person name="Futagami T."/>
            <person name="Toyoda A."/>
            <person name="Takaki Y."/>
            <person name="Nishi S."/>
            <person name="Hori S."/>
            <person name="Arai W."/>
            <person name="Tsubouchi T."/>
            <person name="Morono Y."/>
            <person name="Uchiyama I."/>
            <person name="Ito T."/>
            <person name="Fujiyama A."/>
            <person name="Inagaki F."/>
            <person name="Takami H."/>
        </authorList>
    </citation>
    <scope>NUCLEOTIDE SEQUENCE</scope>
    <source>
        <strain evidence="1">Expedition CK06-06</strain>
    </source>
</reference>